<name>G4YJ30_PHYSP</name>
<dbReference type="AlphaFoldDB" id="G4YJ30"/>
<reference evidence="1 2" key="1">
    <citation type="journal article" date="2006" name="Science">
        <title>Phytophthora genome sequences uncover evolutionary origins and mechanisms of pathogenesis.</title>
        <authorList>
            <person name="Tyler B.M."/>
            <person name="Tripathy S."/>
            <person name="Zhang X."/>
            <person name="Dehal P."/>
            <person name="Jiang R.H."/>
            <person name="Aerts A."/>
            <person name="Arredondo F.D."/>
            <person name="Baxter L."/>
            <person name="Bensasson D."/>
            <person name="Beynon J.L."/>
            <person name="Chapman J."/>
            <person name="Damasceno C.M."/>
            <person name="Dorrance A.E."/>
            <person name="Dou D."/>
            <person name="Dickerman A.W."/>
            <person name="Dubchak I.L."/>
            <person name="Garbelotto M."/>
            <person name="Gijzen M."/>
            <person name="Gordon S.G."/>
            <person name="Govers F."/>
            <person name="Grunwald N.J."/>
            <person name="Huang W."/>
            <person name="Ivors K.L."/>
            <person name="Jones R.W."/>
            <person name="Kamoun S."/>
            <person name="Krampis K."/>
            <person name="Lamour K.H."/>
            <person name="Lee M.K."/>
            <person name="McDonald W.H."/>
            <person name="Medina M."/>
            <person name="Meijer H.J."/>
            <person name="Nordberg E.K."/>
            <person name="Maclean D.J."/>
            <person name="Ospina-Giraldo M.D."/>
            <person name="Morris P.F."/>
            <person name="Phuntumart V."/>
            <person name="Putnam N.H."/>
            <person name="Rash S."/>
            <person name="Rose J.K."/>
            <person name="Sakihama Y."/>
            <person name="Salamov A.A."/>
            <person name="Savidor A."/>
            <person name="Scheuring C.F."/>
            <person name="Smith B.M."/>
            <person name="Sobral B.W."/>
            <person name="Terry A."/>
            <person name="Torto-Alalibo T.A."/>
            <person name="Win J."/>
            <person name="Xu Z."/>
            <person name="Zhang H."/>
            <person name="Grigoriev I.V."/>
            <person name="Rokhsar D.S."/>
            <person name="Boore J.L."/>
        </authorList>
    </citation>
    <scope>NUCLEOTIDE SEQUENCE [LARGE SCALE GENOMIC DNA]</scope>
    <source>
        <strain evidence="1 2">P6497</strain>
    </source>
</reference>
<proteinExistence type="predicted"/>
<dbReference type="GeneID" id="20644840"/>
<evidence type="ECO:0000313" key="1">
    <source>
        <dbReference type="EMBL" id="EGZ29170.1"/>
    </source>
</evidence>
<dbReference type="Proteomes" id="UP000002640">
    <property type="component" value="Unassembled WGS sequence"/>
</dbReference>
<accession>G4YJ30</accession>
<organism evidence="1 2">
    <name type="scientific">Phytophthora sojae (strain P6497)</name>
    <name type="common">Soybean stem and root rot agent</name>
    <name type="synonym">Phytophthora megasperma f. sp. glycines</name>
    <dbReference type="NCBI Taxonomy" id="1094619"/>
    <lineage>
        <taxon>Eukaryota</taxon>
        <taxon>Sar</taxon>
        <taxon>Stramenopiles</taxon>
        <taxon>Oomycota</taxon>
        <taxon>Peronosporomycetes</taxon>
        <taxon>Peronosporales</taxon>
        <taxon>Peronosporaceae</taxon>
        <taxon>Phytophthora</taxon>
    </lineage>
</organism>
<dbReference type="InParanoid" id="G4YJ30"/>
<sequence length="231" mass="25698">MLLPSGTLAIKVHGMDASFVEKEELVGKKLALKKDGAAIDENVKLSVKRETVDSKLTIEVLQERRKEALVGTAQLLTEFLKSNREQNMTFSFGPKGINTVLLYFRVNWEPSDTALTEKVDVHRPWLTRASYYYDTAKRNMVNTAVVKVSGMSLLEIDEAWVGPSLNVLDNKVDAGISKILTVLYSGRQYDVAVEMATKTKNFVTEKVSTAFSVGYTTIASVADYTRDTFIA</sequence>
<protein>
    <submittedName>
        <fullName evidence="1">Uncharacterized protein</fullName>
    </submittedName>
</protein>
<dbReference type="EMBL" id="JH159151">
    <property type="protein sequence ID" value="EGZ29170.1"/>
    <property type="molecule type" value="Genomic_DNA"/>
</dbReference>
<evidence type="ECO:0000313" key="2">
    <source>
        <dbReference type="Proteomes" id="UP000002640"/>
    </source>
</evidence>
<gene>
    <name evidence="1" type="ORF">PHYSODRAFT_322712</name>
</gene>
<keyword evidence="2" id="KW-1185">Reference proteome</keyword>
<dbReference type="RefSeq" id="XP_009516445.1">
    <property type="nucleotide sequence ID" value="XM_009518150.1"/>
</dbReference>
<dbReference type="KEGG" id="psoj:PHYSODRAFT_322712"/>